<comment type="caution">
    <text evidence="6">The sequence shown here is derived from an EMBL/GenBank/DDBJ whole genome shotgun (WGS) entry which is preliminary data.</text>
</comment>
<gene>
    <name evidence="6" type="ORF">FHU37_001333</name>
</gene>
<feature type="compositionally biased region" description="Low complexity" evidence="3">
    <location>
        <begin position="45"/>
        <end position="63"/>
    </location>
</feature>
<feature type="domain" description="Glycosyltransferase subfamily 4-like N-terminal" evidence="5">
    <location>
        <begin position="134"/>
        <end position="299"/>
    </location>
</feature>
<dbReference type="InterPro" id="IPR001296">
    <property type="entry name" value="Glyco_trans_1"/>
</dbReference>
<dbReference type="InterPro" id="IPR028098">
    <property type="entry name" value="Glyco_trans_4-like_N"/>
</dbReference>
<feature type="compositionally biased region" description="Low complexity" evidence="3">
    <location>
        <begin position="106"/>
        <end position="115"/>
    </location>
</feature>
<evidence type="ECO:0000256" key="1">
    <source>
        <dbReference type="ARBA" id="ARBA00022676"/>
    </source>
</evidence>
<evidence type="ECO:0000256" key="3">
    <source>
        <dbReference type="SAM" id="MobiDB-lite"/>
    </source>
</evidence>
<evidence type="ECO:0000256" key="2">
    <source>
        <dbReference type="ARBA" id="ARBA00022679"/>
    </source>
</evidence>
<dbReference type="RefSeq" id="WP_312892467.1">
    <property type="nucleotide sequence ID" value="NZ_JACBZD010000001.1"/>
</dbReference>
<dbReference type="Pfam" id="PF00534">
    <property type="entry name" value="Glycos_transf_1"/>
    <property type="match status" value="1"/>
</dbReference>
<organism evidence="6 7">
    <name type="scientific">Allostreptomyces psammosilenae</name>
    <dbReference type="NCBI Taxonomy" id="1892865"/>
    <lineage>
        <taxon>Bacteria</taxon>
        <taxon>Bacillati</taxon>
        <taxon>Actinomycetota</taxon>
        <taxon>Actinomycetes</taxon>
        <taxon>Kitasatosporales</taxon>
        <taxon>Streptomycetaceae</taxon>
        <taxon>Allostreptomyces</taxon>
    </lineage>
</organism>
<evidence type="ECO:0000259" key="4">
    <source>
        <dbReference type="Pfam" id="PF00534"/>
    </source>
</evidence>
<keyword evidence="1 6" id="KW-0328">Glycosyltransferase</keyword>
<name>A0A852ZT02_9ACTN</name>
<feature type="domain" description="Glycosyl transferase family 1" evidence="4">
    <location>
        <begin position="314"/>
        <end position="461"/>
    </location>
</feature>
<dbReference type="EMBL" id="JACBZD010000001">
    <property type="protein sequence ID" value="NYI04390.1"/>
    <property type="molecule type" value="Genomic_DNA"/>
</dbReference>
<reference evidence="6 7" key="1">
    <citation type="submission" date="2020-07" db="EMBL/GenBank/DDBJ databases">
        <title>Sequencing the genomes of 1000 actinobacteria strains.</title>
        <authorList>
            <person name="Klenk H.-P."/>
        </authorList>
    </citation>
    <scope>NUCLEOTIDE SEQUENCE [LARGE SCALE GENOMIC DNA]</scope>
    <source>
        <strain evidence="6 7">DSM 42178</strain>
    </source>
</reference>
<proteinExistence type="predicted"/>
<dbReference type="InterPro" id="IPR050194">
    <property type="entry name" value="Glycosyltransferase_grp1"/>
</dbReference>
<keyword evidence="7" id="KW-1185">Reference proteome</keyword>
<accession>A0A852ZT02</accession>
<dbReference type="EC" id="2.4.1.-" evidence="6"/>
<dbReference type="AlphaFoldDB" id="A0A852ZT02"/>
<sequence>MASVIRPSTPAWFPAQLRRPGGRRSDTTRPEQRLADRGTGETGDPSAPTAAARPAPVTFAAPASPAPLSPPAAQPHDRGTDDLPARPAAPEAQALPAGGTPLGESAAPRAADPAHPARTPLRIALVAESFLPQVDGVAHTVCRTADHLAASGHEVIIVAPGPGPREYAGFRVERVRAARLPRYRAVRVGLPQPFRLRRILRRFEPDVVHLASPVLLGASARRAAHRLGIPAVAVFQTDLAGFARRHRVPAPLGALIWAGLRRVHRRAEINLAPSTATVRQLDERGISGVQLWPHGVDTQLFNPARRSARLRARLAPDGEVLVGYVGRMSSDKRVELLTELADLPGVRLVLVGGGPEEPALRRALPGAAFLGVLRGGELAEAFASLDVFVHTGADETFCLTVQEALASGVPVVAPACGGPLDLVRHRVSGLLYPPDDTEALRRAVTTLAGSPELRQTMGAAGHRSVQSCTWQAVGDQLPGHYRTAMETAAAGNRRPRPRGARRRSARLWNRLVSTPRIRR</sequence>
<feature type="region of interest" description="Disordered" evidence="3">
    <location>
        <begin position="1"/>
        <end position="115"/>
    </location>
</feature>
<dbReference type="CDD" id="cd03814">
    <property type="entry name" value="GT4-like"/>
    <property type="match status" value="1"/>
</dbReference>
<dbReference type="PANTHER" id="PTHR45947:SF3">
    <property type="entry name" value="SULFOQUINOVOSYL TRANSFERASE SQD2"/>
    <property type="match status" value="1"/>
</dbReference>
<evidence type="ECO:0000259" key="5">
    <source>
        <dbReference type="Pfam" id="PF13439"/>
    </source>
</evidence>
<dbReference type="PANTHER" id="PTHR45947">
    <property type="entry name" value="SULFOQUINOVOSYL TRANSFERASE SQD2"/>
    <property type="match status" value="1"/>
</dbReference>
<feature type="compositionally biased region" description="Basic and acidic residues" evidence="3">
    <location>
        <begin position="23"/>
        <end position="39"/>
    </location>
</feature>
<evidence type="ECO:0000313" key="7">
    <source>
        <dbReference type="Proteomes" id="UP000567795"/>
    </source>
</evidence>
<dbReference type="Proteomes" id="UP000567795">
    <property type="component" value="Unassembled WGS sequence"/>
</dbReference>
<dbReference type="GO" id="GO:1901137">
    <property type="term" value="P:carbohydrate derivative biosynthetic process"/>
    <property type="evidence" value="ECO:0007669"/>
    <property type="project" value="UniProtKB-ARBA"/>
</dbReference>
<dbReference type="Gene3D" id="3.40.50.2000">
    <property type="entry name" value="Glycogen Phosphorylase B"/>
    <property type="match status" value="2"/>
</dbReference>
<dbReference type="Pfam" id="PF13439">
    <property type="entry name" value="Glyco_transf_4"/>
    <property type="match status" value="1"/>
</dbReference>
<dbReference type="GO" id="GO:0016758">
    <property type="term" value="F:hexosyltransferase activity"/>
    <property type="evidence" value="ECO:0007669"/>
    <property type="project" value="TreeGrafter"/>
</dbReference>
<evidence type="ECO:0000313" key="6">
    <source>
        <dbReference type="EMBL" id="NYI04390.1"/>
    </source>
</evidence>
<dbReference type="SUPFAM" id="SSF53756">
    <property type="entry name" value="UDP-Glycosyltransferase/glycogen phosphorylase"/>
    <property type="match status" value="1"/>
</dbReference>
<protein>
    <submittedName>
        <fullName evidence="6">Phosphatidylinositol alpha 1,6-mannosyltransferase</fullName>
        <ecNumber evidence="6">2.4.1.-</ecNumber>
    </submittedName>
</protein>
<feature type="compositionally biased region" description="Basic and acidic residues" evidence="3">
    <location>
        <begin position="75"/>
        <end position="84"/>
    </location>
</feature>
<feature type="compositionally biased region" description="Pro residues" evidence="3">
    <location>
        <begin position="64"/>
        <end position="73"/>
    </location>
</feature>
<keyword evidence="2 6" id="KW-0808">Transferase</keyword>